<accession>A0A0E9QAE0</accession>
<proteinExistence type="predicted"/>
<evidence type="ECO:0000313" key="1">
    <source>
        <dbReference type="EMBL" id="JAH13280.1"/>
    </source>
</evidence>
<reference evidence="1" key="2">
    <citation type="journal article" date="2015" name="Fish Shellfish Immunol.">
        <title>Early steps in the European eel (Anguilla anguilla)-Vibrio vulnificus interaction in the gills: Role of the RtxA13 toxin.</title>
        <authorList>
            <person name="Callol A."/>
            <person name="Pajuelo D."/>
            <person name="Ebbesson L."/>
            <person name="Teles M."/>
            <person name="MacKenzie S."/>
            <person name="Amaro C."/>
        </authorList>
    </citation>
    <scope>NUCLEOTIDE SEQUENCE</scope>
</reference>
<organism evidence="1">
    <name type="scientific">Anguilla anguilla</name>
    <name type="common">European freshwater eel</name>
    <name type="synonym">Muraena anguilla</name>
    <dbReference type="NCBI Taxonomy" id="7936"/>
    <lineage>
        <taxon>Eukaryota</taxon>
        <taxon>Metazoa</taxon>
        <taxon>Chordata</taxon>
        <taxon>Craniata</taxon>
        <taxon>Vertebrata</taxon>
        <taxon>Euteleostomi</taxon>
        <taxon>Actinopterygii</taxon>
        <taxon>Neopterygii</taxon>
        <taxon>Teleostei</taxon>
        <taxon>Anguilliformes</taxon>
        <taxon>Anguillidae</taxon>
        <taxon>Anguilla</taxon>
    </lineage>
</organism>
<protein>
    <submittedName>
        <fullName evidence="1">Uncharacterized protein</fullName>
    </submittedName>
</protein>
<dbReference type="AlphaFoldDB" id="A0A0E9QAE0"/>
<name>A0A0E9QAE0_ANGAN</name>
<sequence>MKSSALVNRQYQVVHLKMLSFLRKWFLSNHLKN</sequence>
<dbReference type="EMBL" id="GBXM01095297">
    <property type="protein sequence ID" value="JAH13280.1"/>
    <property type="molecule type" value="Transcribed_RNA"/>
</dbReference>
<reference evidence="1" key="1">
    <citation type="submission" date="2014-11" db="EMBL/GenBank/DDBJ databases">
        <authorList>
            <person name="Amaro Gonzalez C."/>
        </authorList>
    </citation>
    <scope>NUCLEOTIDE SEQUENCE</scope>
</reference>